<comment type="caution">
    <text evidence="1">The sequence shown here is derived from an EMBL/GenBank/DDBJ whole genome shotgun (WGS) entry which is preliminary data.</text>
</comment>
<reference evidence="1 2" key="1">
    <citation type="submission" date="2019-12" db="EMBL/GenBank/DDBJ databases">
        <title>Novel species isolated from a subtropical stream in China.</title>
        <authorList>
            <person name="Lu H."/>
        </authorList>
    </citation>
    <scope>NUCLEOTIDE SEQUENCE [LARGE SCALE GENOMIC DNA]</scope>
    <source>
        <strain evidence="1 2">CY13W</strain>
    </source>
</reference>
<evidence type="ECO:0000313" key="2">
    <source>
        <dbReference type="Proteomes" id="UP000478090"/>
    </source>
</evidence>
<dbReference type="EMBL" id="WWCM01000026">
    <property type="protein sequence ID" value="MYM41941.1"/>
    <property type="molecule type" value="Genomic_DNA"/>
</dbReference>
<proteinExistence type="predicted"/>
<evidence type="ECO:0000313" key="1">
    <source>
        <dbReference type="EMBL" id="MYM41941.1"/>
    </source>
</evidence>
<accession>A0ABW9VRN0</accession>
<dbReference type="RefSeq" id="WP_161041199.1">
    <property type="nucleotide sequence ID" value="NZ_WWCM01000026.1"/>
</dbReference>
<gene>
    <name evidence="1" type="ORF">GTP27_21795</name>
</gene>
<organism evidence="1 2">
    <name type="scientific">Duganella qianjiadongensis</name>
    <dbReference type="NCBI Taxonomy" id="2692176"/>
    <lineage>
        <taxon>Bacteria</taxon>
        <taxon>Pseudomonadati</taxon>
        <taxon>Pseudomonadota</taxon>
        <taxon>Betaproteobacteria</taxon>
        <taxon>Burkholderiales</taxon>
        <taxon>Oxalobacteraceae</taxon>
        <taxon>Telluria group</taxon>
        <taxon>Duganella</taxon>
    </lineage>
</organism>
<keyword evidence="2" id="KW-1185">Reference proteome</keyword>
<protein>
    <submittedName>
        <fullName evidence="1">Uncharacterized protein</fullName>
    </submittedName>
</protein>
<name>A0ABW9VRN0_9BURK</name>
<sequence length="244" mass="27916">MTNAVNIKMKCQSSNPGKTDSPPVLRGAYRNFICYQIEQFVEPWARKFVMPAMAGDVDAALSLSVAVGNKRRGQVVVAFWRAKVPRESFRALLSSVWDHDHNELITAARTRRLLRALFRYAQFDTSILPGTVQVWRGTSGCDPWSAANGQAWTTDRDVACWFAMRFAEFRGNPLVLTSTVRREDIYLFNNERNESEVVLFDIQYPRIDGDVNDWKERAANRCAKVRARHSEYLSETDDEPMELA</sequence>
<dbReference type="Proteomes" id="UP000478090">
    <property type="component" value="Unassembled WGS sequence"/>
</dbReference>